<feature type="transmembrane region" description="Helical" evidence="1">
    <location>
        <begin position="68"/>
        <end position="87"/>
    </location>
</feature>
<feature type="transmembrane region" description="Helical" evidence="1">
    <location>
        <begin position="42"/>
        <end position="62"/>
    </location>
</feature>
<sequence length="109" mass="12383">MNKKTLSILSYVTIIGWIVAFVKSKELTPKSDLVTYHLKQGFGIFLVTFALNIVLSVVIMTITSLYFLSYIGYALLILWIFGIINAANEQKKPIPVIGKMFEDKFDFIN</sequence>
<keyword evidence="1" id="KW-0472">Membrane</keyword>
<proteinExistence type="predicted"/>
<keyword evidence="1" id="KW-1133">Transmembrane helix</keyword>
<protein>
    <submittedName>
        <fullName evidence="2">Import component protein</fullName>
    </submittedName>
</protein>
<comment type="caution">
    <text evidence="2">The sequence shown here is derived from an EMBL/GenBank/DDBJ whole genome shotgun (WGS) entry which is preliminary data.</text>
</comment>
<feature type="transmembrane region" description="Helical" evidence="1">
    <location>
        <begin position="6"/>
        <end position="22"/>
    </location>
</feature>
<dbReference type="OrthoDB" id="6400719at2"/>
<dbReference type="AlphaFoldDB" id="A0A085ZPT6"/>
<dbReference type="RefSeq" id="WP_035684831.1">
    <property type="nucleotide sequence ID" value="NZ_JPRL01000001.1"/>
</dbReference>
<evidence type="ECO:0000313" key="3">
    <source>
        <dbReference type="Proteomes" id="UP000028715"/>
    </source>
</evidence>
<dbReference type="Proteomes" id="UP000028715">
    <property type="component" value="Unassembled WGS sequence"/>
</dbReference>
<dbReference type="STRING" id="362418.IW19_13420"/>
<gene>
    <name evidence="2" type="ORF">IW19_13420</name>
</gene>
<dbReference type="eggNOG" id="COG4818">
    <property type="taxonomic scope" value="Bacteria"/>
</dbReference>
<evidence type="ECO:0000256" key="1">
    <source>
        <dbReference type="SAM" id="Phobius"/>
    </source>
</evidence>
<accession>A0A085ZPT6</accession>
<reference evidence="2 3" key="1">
    <citation type="submission" date="2014-07" db="EMBL/GenBank/DDBJ databases">
        <title>Genome of Flavobacterium reichenbachii LMG 25512.</title>
        <authorList>
            <person name="Stropko S.J."/>
            <person name="Pipes S.E."/>
            <person name="Newman J.D."/>
        </authorList>
    </citation>
    <scope>NUCLEOTIDE SEQUENCE [LARGE SCALE GENOMIC DNA]</scope>
    <source>
        <strain evidence="2 3">LMG 25512</strain>
    </source>
</reference>
<evidence type="ECO:0000313" key="2">
    <source>
        <dbReference type="EMBL" id="KFF06450.1"/>
    </source>
</evidence>
<organism evidence="2 3">
    <name type="scientific">Flavobacterium reichenbachii</name>
    <dbReference type="NCBI Taxonomy" id="362418"/>
    <lineage>
        <taxon>Bacteria</taxon>
        <taxon>Pseudomonadati</taxon>
        <taxon>Bacteroidota</taxon>
        <taxon>Flavobacteriia</taxon>
        <taxon>Flavobacteriales</taxon>
        <taxon>Flavobacteriaceae</taxon>
        <taxon>Flavobacterium</taxon>
    </lineage>
</organism>
<dbReference type="EMBL" id="JPRL01000001">
    <property type="protein sequence ID" value="KFF06450.1"/>
    <property type="molecule type" value="Genomic_DNA"/>
</dbReference>
<keyword evidence="3" id="KW-1185">Reference proteome</keyword>
<keyword evidence="1" id="KW-0812">Transmembrane</keyword>
<name>A0A085ZPT6_9FLAO</name>